<feature type="transmembrane region" description="Helical" evidence="2">
    <location>
        <begin position="78"/>
        <end position="99"/>
    </location>
</feature>
<keyword evidence="2" id="KW-0812">Transmembrane</keyword>
<keyword evidence="4" id="KW-1185">Reference proteome</keyword>
<feature type="compositionally biased region" description="Low complexity" evidence="1">
    <location>
        <begin position="203"/>
        <end position="212"/>
    </location>
</feature>
<proteinExistence type="predicted"/>
<dbReference type="eggNOG" id="ENOG503015Q">
    <property type="taxonomic scope" value="Bacteria"/>
</dbReference>
<feature type="transmembrane region" description="Helical" evidence="2">
    <location>
        <begin position="27"/>
        <end position="45"/>
    </location>
</feature>
<accession>A0A095ZAJ6</accession>
<dbReference type="Proteomes" id="UP000029629">
    <property type="component" value="Unassembled WGS sequence"/>
</dbReference>
<dbReference type="OrthoDB" id="8634640at2"/>
<name>A0A095ZAJ6_9BURK</name>
<feature type="region of interest" description="Disordered" evidence="1">
    <location>
        <begin position="203"/>
        <end position="240"/>
    </location>
</feature>
<evidence type="ECO:0000313" key="4">
    <source>
        <dbReference type="Proteomes" id="UP000029629"/>
    </source>
</evidence>
<feature type="compositionally biased region" description="Polar residues" evidence="1">
    <location>
        <begin position="213"/>
        <end position="223"/>
    </location>
</feature>
<dbReference type="EMBL" id="JRNI01000011">
    <property type="protein sequence ID" value="KGF31688.1"/>
    <property type="molecule type" value="Genomic_DNA"/>
</dbReference>
<organism evidence="3 4">
    <name type="scientific">Oligella urethralis DNF00040</name>
    <dbReference type="NCBI Taxonomy" id="1401065"/>
    <lineage>
        <taxon>Bacteria</taxon>
        <taxon>Pseudomonadati</taxon>
        <taxon>Pseudomonadota</taxon>
        <taxon>Betaproteobacteria</taxon>
        <taxon>Burkholderiales</taxon>
        <taxon>Alcaligenaceae</taxon>
        <taxon>Oligella</taxon>
    </lineage>
</organism>
<dbReference type="AlphaFoldDB" id="A0A095ZAJ6"/>
<sequence>MMPKRADYKRDIKLIDSTLFNLIKGRLFALIAVTVLVLALVYWVAQKILSFGRGLNYDFLNGSAIEMVVEYVEKYDMYFWWALVIILALLVLSFLNNLIQQQLNHHAQSHVPMPAARNLLSHLSPMSLEVLAWVWADRREPLKIEQIKQLSRELRQGRFKYIEDARAQEQLLNQHLYGTAATNEPLIEEPTVRVAPVTTDATVPTAPVAPAPQNDSSKLSENATHPAEKDIIIVNDAPKA</sequence>
<gene>
    <name evidence="3" type="ORF">HMPREF2130_02830</name>
</gene>
<protein>
    <submittedName>
        <fullName evidence="3">Uncharacterized protein</fullName>
    </submittedName>
</protein>
<dbReference type="RefSeq" id="WP_036557880.1">
    <property type="nucleotide sequence ID" value="NZ_JRNI01000011.1"/>
</dbReference>
<keyword evidence="2" id="KW-1133">Transmembrane helix</keyword>
<evidence type="ECO:0000256" key="2">
    <source>
        <dbReference type="SAM" id="Phobius"/>
    </source>
</evidence>
<evidence type="ECO:0000256" key="1">
    <source>
        <dbReference type="SAM" id="MobiDB-lite"/>
    </source>
</evidence>
<keyword evidence="2" id="KW-0472">Membrane</keyword>
<comment type="caution">
    <text evidence="3">The sequence shown here is derived from an EMBL/GenBank/DDBJ whole genome shotgun (WGS) entry which is preliminary data.</text>
</comment>
<reference evidence="3 4" key="1">
    <citation type="submission" date="2014-07" db="EMBL/GenBank/DDBJ databases">
        <authorList>
            <person name="McCorrison J."/>
            <person name="Sanka R."/>
            <person name="Torralba M."/>
            <person name="Gillis M."/>
            <person name="Haft D.H."/>
            <person name="Methe B."/>
            <person name="Sutton G."/>
            <person name="Nelson K.E."/>
        </authorList>
    </citation>
    <scope>NUCLEOTIDE SEQUENCE [LARGE SCALE GENOMIC DNA]</scope>
    <source>
        <strain evidence="3 4">DNF00040</strain>
    </source>
</reference>
<evidence type="ECO:0000313" key="3">
    <source>
        <dbReference type="EMBL" id="KGF31688.1"/>
    </source>
</evidence>